<dbReference type="Proteomes" id="UP000490939">
    <property type="component" value="Unassembled WGS sequence"/>
</dbReference>
<keyword evidence="2" id="KW-0378">Hydrolase</keyword>
<proteinExistence type="predicted"/>
<feature type="compositionally biased region" description="Pro residues" evidence="7">
    <location>
        <begin position="39"/>
        <end position="50"/>
    </location>
</feature>
<keyword evidence="9" id="KW-1185">Reference proteome</keyword>
<accession>A0A8H3V727</accession>
<dbReference type="EMBL" id="WNWR01000320">
    <property type="protein sequence ID" value="KAE9983251.1"/>
    <property type="molecule type" value="Genomic_DNA"/>
</dbReference>
<evidence type="ECO:0000256" key="5">
    <source>
        <dbReference type="ARBA" id="ARBA00029543"/>
    </source>
</evidence>
<dbReference type="GO" id="GO:0016829">
    <property type="term" value="F:lyase activity"/>
    <property type="evidence" value="ECO:0007669"/>
    <property type="project" value="UniProtKB-KW"/>
</dbReference>
<feature type="region of interest" description="Disordered" evidence="7">
    <location>
        <begin position="177"/>
        <end position="199"/>
    </location>
</feature>
<dbReference type="PANTHER" id="PTHR13522">
    <property type="entry name" value="U6 SNRNA PHOSPHODIESTERASE 1"/>
    <property type="match status" value="1"/>
</dbReference>
<evidence type="ECO:0000313" key="9">
    <source>
        <dbReference type="Proteomes" id="UP000490939"/>
    </source>
</evidence>
<dbReference type="Gene3D" id="3.90.1140.10">
    <property type="entry name" value="Cyclic phosphodiesterase"/>
    <property type="match status" value="1"/>
</dbReference>
<keyword evidence="3" id="KW-0456">Lyase</keyword>
<evidence type="ECO:0000256" key="2">
    <source>
        <dbReference type="ARBA" id="ARBA00022801"/>
    </source>
</evidence>
<feature type="region of interest" description="Disordered" evidence="7">
    <location>
        <begin position="1"/>
        <end position="77"/>
    </location>
</feature>
<protein>
    <recommendedName>
        <fullName evidence="5">U6 snRNA phosphodiesterase 1</fullName>
    </recommendedName>
    <alternativeName>
        <fullName evidence="6">3'-5' RNA exonuclease USB1</fullName>
    </alternativeName>
</protein>
<feature type="compositionally biased region" description="Polar residues" evidence="7">
    <location>
        <begin position="56"/>
        <end position="67"/>
    </location>
</feature>
<dbReference type="PANTHER" id="PTHR13522:SF3">
    <property type="entry name" value="U6 SNRNA PHOSPHODIESTERASE 1"/>
    <property type="match status" value="1"/>
</dbReference>
<evidence type="ECO:0000256" key="3">
    <source>
        <dbReference type="ARBA" id="ARBA00023239"/>
    </source>
</evidence>
<evidence type="ECO:0000256" key="7">
    <source>
        <dbReference type="SAM" id="MobiDB-lite"/>
    </source>
</evidence>
<dbReference type="Pfam" id="PF09749">
    <property type="entry name" value="HVSL"/>
    <property type="match status" value="1"/>
</dbReference>
<comment type="caution">
    <text evidence="8">The sequence shown here is derived from an EMBL/GenBank/DDBJ whole genome shotgun (WGS) entry which is preliminary data.</text>
</comment>
<reference evidence="8 9" key="1">
    <citation type="submission" date="2019-07" db="EMBL/GenBank/DDBJ databases">
        <title>Venturia inaequalis Genome Resource.</title>
        <authorList>
            <person name="Lichtner F.J."/>
        </authorList>
    </citation>
    <scope>NUCLEOTIDE SEQUENCE [LARGE SCALE GENOMIC DNA]</scope>
    <source>
        <strain evidence="8 9">DMI_063113</strain>
    </source>
</reference>
<evidence type="ECO:0000256" key="1">
    <source>
        <dbReference type="ARBA" id="ARBA00022722"/>
    </source>
</evidence>
<dbReference type="AlphaFoldDB" id="A0A8H3V727"/>
<evidence type="ECO:0000256" key="4">
    <source>
        <dbReference type="ARBA" id="ARBA00023242"/>
    </source>
</evidence>
<organism evidence="8 9">
    <name type="scientific">Venturia inaequalis</name>
    <name type="common">Apple scab fungus</name>
    <dbReference type="NCBI Taxonomy" id="5025"/>
    <lineage>
        <taxon>Eukaryota</taxon>
        <taxon>Fungi</taxon>
        <taxon>Dikarya</taxon>
        <taxon>Ascomycota</taxon>
        <taxon>Pezizomycotina</taxon>
        <taxon>Dothideomycetes</taxon>
        <taxon>Pleosporomycetidae</taxon>
        <taxon>Venturiales</taxon>
        <taxon>Venturiaceae</taxon>
        <taxon>Venturia</taxon>
    </lineage>
</organism>
<evidence type="ECO:0000256" key="6">
    <source>
        <dbReference type="ARBA" id="ARBA00030030"/>
    </source>
</evidence>
<keyword evidence="4" id="KW-0539">Nucleus</keyword>
<dbReference type="GO" id="GO:0000175">
    <property type="term" value="F:3'-5'-RNA exonuclease activity"/>
    <property type="evidence" value="ECO:0007669"/>
    <property type="project" value="TreeGrafter"/>
</dbReference>
<sequence>MPLVDYSSDEADDDETRQPSHPPKRKRPSPHQGSTSLPQHPPPALPPLPPAFHDLYSTNTRTSTTDNPAWHGGRKRQIPHVQGNWPSHVYLEYQRDEFLQRTTANVKDAQVRPFTVEYSKLEWYPNHDKTRWFLSLSVAAPKQNDLNKLLDACNQAASSMRQPKLYVPNDNEEISTSISKKQKISNLDTNDEKATTTNLPPIPDCSDFFHVSLAWSLSPQKLNAEELSSDASISALNNLSTTFEAVKIKIGNVITPISLDPKKTPRISKGFLAS</sequence>
<keyword evidence="1" id="KW-0540">Nuclease</keyword>
<gene>
    <name evidence="8" type="ORF">EG327_005553</name>
</gene>
<name>A0A8H3V727_VENIN</name>
<dbReference type="GO" id="GO:0005634">
    <property type="term" value="C:nucleus"/>
    <property type="evidence" value="ECO:0007669"/>
    <property type="project" value="TreeGrafter"/>
</dbReference>
<dbReference type="GO" id="GO:0034477">
    <property type="term" value="P:U6 snRNA 3'-end processing"/>
    <property type="evidence" value="ECO:0007669"/>
    <property type="project" value="InterPro"/>
</dbReference>
<dbReference type="InterPro" id="IPR027521">
    <property type="entry name" value="Usb1"/>
</dbReference>
<evidence type="ECO:0000313" key="8">
    <source>
        <dbReference type="EMBL" id="KAE9983251.1"/>
    </source>
</evidence>